<dbReference type="InterPro" id="IPR029063">
    <property type="entry name" value="SAM-dependent_MTases_sf"/>
</dbReference>
<evidence type="ECO:0000313" key="1">
    <source>
        <dbReference type="EMBL" id="GAX23730.1"/>
    </source>
</evidence>
<protein>
    <recommendedName>
        <fullName evidence="3">Methyltransferase domain-containing protein</fullName>
    </recommendedName>
</protein>
<dbReference type="AlphaFoldDB" id="A0A1Z5KBQ5"/>
<evidence type="ECO:0008006" key="3">
    <source>
        <dbReference type="Google" id="ProtNLM"/>
    </source>
</evidence>
<comment type="caution">
    <text evidence="1">The sequence shown here is derived from an EMBL/GenBank/DDBJ whole genome shotgun (WGS) entry which is preliminary data.</text>
</comment>
<dbReference type="EMBL" id="BDSP01000203">
    <property type="protein sequence ID" value="GAX23730.1"/>
    <property type="molecule type" value="Genomic_DNA"/>
</dbReference>
<proteinExistence type="predicted"/>
<name>A0A1Z5KBQ5_FISSO</name>
<gene>
    <name evidence="1" type="ORF">FisN_12Hh307</name>
</gene>
<dbReference type="InParanoid" id="A0A1Z5KBQ5"/>
<sequence length="466" mass="54172">MVVLSLLSKRINRWLGPALLRNGIQWRYTLGRGVVRDSAALDSLLLLPVAQKLISLELYDMMASDAQQETSIWRYSSGFQQHNSSRTADDRIQNLETFVRSSLVPNEVWSDVLKWQYHHRILKWCRMEFLQAKYGTRFDLKKESRRNLPTTDQVLDAFGMHDWALHKTNQRFHVMDRIVREKLNGRTLQLRGGGVITAIVPDSNQSVADVSLEDLLEVSGGFVKMNGPWNTFCELHDIYQLWTQEYVNRLGDYLRQRVQSFAGETIVLDVGAGDGLLTKALEEYFAQQPRRSNHRKFRAPRIIATDDGSWKISPKAWVEGLSVEEALHFHASDCHSKQVIVLCSWMPMGEDWTKLFREKNVQEYILIGEADDGQCGDNWETWGNPFYNSQYSDDEENQIESLFEDQEENQHQPRFITNPTVDDPPFKRDGYVRKDLDNVLPYQFSRFDCKVSKTGKTVSFRRQRFC</sequence>
<organism evidence="1 2">
    <name type="scientific">Fistulifera solaris</name>
    <name type="common">Oleaginous diatom</name>
    <dbReference type="NCBI Taxonomy" id="1519565"/>
    <lineage>
        <taxon>Eukaryota</taxon>
        <taxon>Sar</taxon>
        <taxon>Stramenopiles</taxon>
        <taxon>Ochrophyta</taxon>
        <taxon>Bacillariophyta</taxon>
        <taxon>Bacillariophyceae</taxon>
        <taxon>Bacillariophycidae</taxon>
        <taxon>Naviculales</taxon>
        <taxon>Naviculaceae</taxon>
        <taxon>Fistulifera</taxon>
    </lineage>
</organism>
<dbReference type="Proteomes" id="UP000198406">
    <property type="component" value="Unassembled WGS sequence"/>
</dbReference>
<keyword evidence="2" id="KW-1185">Reference proteome</keyword>
<dbReference type="OrthoDB" id="46175at2759"/>
<reference evidence="1 2" key="1">
    <citation type="journal article" date="2015" name="Plant Cell">
        <title>Oil accumulation by the oleaginous diatom Fistulifera solaris as revealed by the genome and transcriptome.</title>
        <authorList>
            <person name="Tanaka T."/>
            <person name="Maeda Y."/>
            <person name="Veluchamy A."/>
            <person name="Tanaka M."/>
            <person name="Abida H."/>
            <person name="Marechal E."/>
            <person name="Bowler C."/>
            <person name="Muto M."/>
            <person name="Sunaga Y."/>
            <person name="Tanaka M."/>
            <person name="Yoshino T."/>
            <person name="Taniguchi T."/>
            <person name="Fukuda Y."/>
            <person name="Nemoto M."/>
            <person name="Matsumoto M."/>
            <person name="Wong P.S."/>
            <person name="Aburatani S."/>
            <person name="Fujibuchi W."/>
        </authorList>
    </citation>
    <scope>NUCLEOTIDE SEQUENCE [LARGE SCALE GENOMIC DNA]</scope>
    <source>
        <strain evidence="1 2">JPCC DA0580</strain>
    </source>
</reference>
<evidence type="ECO:0000313" key="2">
    <source>
        <dbReference type="Proteomes" id="UP000198406"/>
    </source>
</evidence>
<dbReference type="SUPFAM" id="SSF53335">
    <property type="entry name" value="S-adenosyl-L-methionine-dependent methyltransferases"/>
    <property type="match status" value="1"/>
</dbReference>
<accession>A0A1Z5KBQ5</accession>